<dbReference type="OrthoDB" id="9810174at2"/>
<sequence>MEGFFIGQIILVSFNNIPQGFVPCEGQSVSPRNEGGHRWDAVYSLLGDKFGYDFAKNEFKLPDLRGKSPDPSLRYLICVDGVYPTPQ</sequence>
<dbReference type="InterPro" id="IPR011083">
    <property type="entry name" value="Phage_tail_collar_dom"/>
</dbReference>
<evidence type="ECO:0000259" key="1">
    <source>
        <dbReference type="Pfam" id="PF07484"/>
    </source>
</evidence>
<dbReference type="Proteomes" id="UP000280346">
    <property type="component" value="Unassembled WGS sequence"/>
</dbReference>
<dbReference type="EMBL" id="RZIJ01000006">
    <property type="protein sequence ID" value="RUQ72940.1"/>
    <property type="molecule type" value="Genomic_DNA"/>
</dbReference>
<feature type="domain" description="Phage tail collar" evidence="1">
    <location>
        <begin position="7"/>
        <end position="69"/>
    </location>
</feature>
<proteinExistence type="predicted"/>
<accession>A0A3S0WMV5</accession>
<organism evidence="2 3">
    <name type="scientific">Azospirillum doebereinerae</name>
    <dbReference type="NCBI Taxonomy" id="92933"/>
    <lineage>
        <taxon>Bacteria</taxon>
        <taxon>Pseudomonadati</taxon>
        <taxon>Pseudomonadota</taxon>
        <taxon>Alphaproteobacteria</taxon>
        <taxon>Rhodospirillales</taxon>
        <taxon>Azospirillaceae</taxon>
        <taxon>Azospirillum</taxon>
    </lineage>
</organism>
<dbReference type="InterPro" id="IPR037053">
    <property type="entry name" value="Phage_tail_collar_dom_sf"/>
</dbReference>
<comment type="caution">
    <text evidence="2">The sequence shown here is derived from an EMBL/GenBank/DDBJ whole genome shotgun (WGS) entry which is preliminary data.</text>
</comment>
<dbReference type="AlphaFoldDB" id="A0A3S0WMV5"/>
<gene>
    <name evidence="2" type="ORF">EJ913_10295</name>
</gene>
<evidence type="ECO:0000313" key="2">
    <source>
        <dbReference type="EMBL" id="RUQ72940.1"/>
    </source>
</evidence>
<reference evidence="2 3" key="1">
    <citation type="submission" date="2018-12" db="EMBL/GenBank/DDBJ databases">
        <authorList>
            <person name="Yang Y."/>
        </authorList>
    </citation>
    <scope>NUCLEOTIDE SEQUENCE [LARGE SCALE GENOMIC DNA]</scope>
    <source>
        <strain evidence="2 3">GSF71</strain>
    </source>
</reference>
<dbReference type="RefSeq" id="WP_126997423.1">
    <property type="nucleotide sequence ID" value="NZ_JBNPXW010000010.1"/>
</dbReference>
<protein>
    <submittedName>
        <fullName evidence="2">Tail fiber protein</fullName>
    </submittedName>
</protein>
<dbReference type="Gene3D" id="3.90.1340.10">
    <property type="entry name" value="Phage tail collar domain"/>
    <property type="match status" value="1"/>
</dbReference>
<name>A0A3S0WMV5_9PROT</name>
<dbReference type="SUPFAM" id="SSF88874">
    <property type="entry name" value="Receptor-binding domain of short tail fibre protein gp12"/>
    <property type="match status" value="1"/>
</dbReference>
<keyword evidence="3" id="KW-1185">Reference proteome</keyword>
<evidence type="ECO:0000313" key="3">
    <source>
        <dbReference type="Proteomes" id="UP000280346"/>
    </source>
</evidence>
<dbReference type="Pfam" id="PF07484">
    <property type="entry name" value="Collar"/>
    <property type="match status" value="1"/>
</dbReference>